<name>A0A916JR12_9BACL</name>
<keyword evidence="1" id="KW-0472">Membrane</keyword>
<keyword evidence="1" id="KW-0812">Transmembrane</keyword>
<sequence length="59" mass="6694">MHMSPTGAIFGILPLILFFVYIGLAGLGVYCLILFIQLARRAIRALDIYISEKTDRRDH</sequence>
<keyword evidence="1" id="KW-1133">Transmembrane helix</keyword>
<comment type="caution">
    <text evidence="2">The sequence shown here is derived from an EMBL/GenBank/DDBJ whole genome shotgun (WGS) entry which is preliminary data.</text>
</comment>
<evidence type="ECO:0000313" key="2">
    <source>
        <dbReference type="EMBL" id="CAG7595001.1"/>
    </source>
</evidence>
<reference evidence="2" key="1">
    <citation type="submission" date="2021-06" db="EMBL/GenBank/DDBJ databases">
        <authorList>
            <person name="Criscuolo A."/>
        </authorList>
    </citation>
    <scope>NUCLEOTIDE SEQUENCE</scope>
    <source>
        <strain evidence="2">CIP111600</strain>
    </source>
</reference>
<dbReference type="Proteomes" id="UP000693672">
    <property type="component" value="Unassembled WGS sequence"/>
</dbReference>
<evidence type="ECO:0000256" key="1">
    <source>
        <dbReference type="SAM" id="Phobius"/>
    </source>
</evidence>
<accession>A0A916JR12</accession>
<feature type="transmembrane region" description="Helical" evidence="1">
    <location>
        <begin position="12"/>
        <end position="36"/>
    </location>
</feature>
<dbReference type="AlphaFoldDB" id="A0A916JR12"/>
<dbReference type="EMBL" id="CAJVAS010000001">
    <property type="protein sequence ID" value="CAG7595001.1"/>
    <property type="molecule type" value="Genomic_DNA"/>
</dbReference>
<proteinExistence type="predicted"/>
<keyword evidence="3" id="KW-1185">Reference proteome</keyword>
<gene>
    <name evidence="2" type="ORF">PAESOLCIP111_00021</name>
</gene>
<evidence type="ECO:0000313" key="3">
    <source>
        <dbReference type="Proteomes" id="UP000693672"/>
    </source>
</evidence>
<protein>
    <submittedName>
        <fullName evidence="2">Uncharacterized protein</fullName>
    </submittedName>
</protein>
<organism evidence="2 3">
    <name type="scientific">Paenibacillus solanacearum</name>
    <dbReference type="NCBI Taxonomy" id="2048548"/>
    <lineage>
        <taxon>Bacteria</taxon>
        <taxon>Bacillati</taxon>
        <taxon>Bacillota</taxon>
        <taxon>Bacilli</taxon>
        <taxon>Bacillales</taxon>
        <taxon>Paenibacillaceae</taxon>
        <taxon>Paenibacillus</taxon>
    </lineage>
</organism>